<sequence length="151" mass="16273">MAYLLLQQKQIKASRKGIKAVATAIDTMLKIGSFFFLSLGGIIGGGGKIPCGGGGTGQNFNGKPQISKLLKEVSGNLQRTSVSGIEPWRLQVSKIGEIRKRSKDRIVCKAECGQKSNVAEECRGERTRELDPFKDKVSDVLIGTNNPKPSP</sequence>
<name>B9RY78_RICCO</name>
<proteinExistence type="predicted"/>
<keyword evidence="2" id="KW-1185">Reference proteome</keyword>
<dbReference type="AlphaFoldDB" id="B9RY78"/>
<accession>B9RY78</accession>
<dbReference type="InParanoid" id="B9RY78"/>
<reference evidence="2" key="1">
    <citation type="journal article" date="2010" name="Nat. Biotechnol.">
        <title>Draft genome sequence of the oilseed species Ricinus communis.</title>
        <authorList>
            <person name="Chan A.P."/>
            <person name="Crabtree J."/>
            <person name="Zhao Q."/>
            <person name="Lorenzi H."/>
            <person name="Orvis J."/>
            <person name="Puiu D."/>
            <person name="Melake-Berhan A."/>
            <person name="Jones K.M."/>
            <person name="Redman J."/>
            <person name="Chen G."/>
            <person name="Cahoon E.B."/>
            <person name="Gedil M."/>
            <person name="Stanke M."/>
            <person name="Haas B.J."/>
            <person name="Wortman J.R."/>
            <person name="Fraser-Liggett C.M."/>
            <person name="Ravel J."/>
            <person name="Rabinowicz P.D."/>
        </authorList>
    </citation>
    <scope>NUCLEOTIDE SEQUENCE [LARGE SCALE GENOMIC DNA]</scope>
    <source>
        <strain evidence="2">cv. Hale</strain>
    </source>
</reference>
<organism evidence="1 2">
    <name type="scientific">Ricinus communis</name>
    <name type="common">Castor bean</name>
    <dbReference type="NCBI Taxonomy" id="3988"/>
    <lineage>
        <taxon>Eukaryota</taxon>
        <taxon>Viridiplantae</taxon>
        <taxon>Streptophyta</taxon>
        <taxon>Embryophyta</taxon>
        <taxon>Tracheophyta</taxon>
        <taxon>Spermatophyta</taxon>
        <taxon>Magnoliopsida</taxon>
        <taxon>eudicotyledons</taxon>
        <taxon>Gunneridae</taxon>
        <taxon>Pentapetalae</taxon>
        <taxon>rosids</taxon>
        <taxon>fabids</taxon>
        <taxon>Malpighiales</taxon>
        <taxon>Euphorbiaceae</taxon>
        <taxon>Acalyphoideae</taxon>
        <taxon>Acalypheae</taxon>
        <taxon>Ricinus</taxon>
    </lineage>
</organism>
<protein>
    <submittedName>
        <fullName evidence="1">Uncharacterized protein</fullName>
    </submittedName>
</protein>
<dbReference type="Proteomes" id="UP000008311">
    <property type="component" value="Unassembled WGS sequence"/>
</dbReference>
<gene>
    <name evidence="1" type="ORF">RCOM_0810920</name>
</gene>
<evidence type="ECO:0000313" key="2">
    <source>
        <dbReference type="Proteomes" id="UP000008311"/>
    </source>
</evidence>
<dbReference type="EMBL" id="EQ973830">
    <property type="protein sequence ID" value="EEF43587.1"/>
    <property type="molecule type" value="Genomic_DNA"/>
</dbReference>
<evidence type="ECO:0000313" key="1">
    <source>
        <dbReference type="EMBL" id="EEF43587.1"/>
    </source>
</evidence>